<feature type="compositionally biased region" description="Basic and acidic residues" evidence="1">
    <location>
        <begin position="25"/>
        <end position="34"/>
    </location>
</feature>
<evidence type="ECO:0000313" key="2">
    <source>
        <dbReference type="Proteomes" id="UP000887574"/>
    </source>
</evidence>
<reference evidence="3" key="1">
    <citation type="submission" date="2022-11" db="UniProtKB">
        <authorList>
            <consortium name="WormBaseParasite"/>
        </authorList>
    </citation>
    <scope>IDENTIFICATION</scope>
</reference>
<organism evidence="2 3">
    <name type="scientific">Ditylenchus dipsaci</name>
    <dbReference type="NCBI Taxonomy" id="166011"/>
    <lineage>
        <taxon>Eukaryota</taxon>
        <taxon>Metazoa</taxon>
        <taxon>Ecdysozoa</taxon>
        <taxon>Nematoda</taxon>
        <taxon>Chromadorea</taxon>
        <taxon>Rhabditida</taxon>
        <taxon>Tylenchina</taxon>
        <taxon>Tylenchomorpha</taxon>
        <taxon>Sphaerularioidea</taxon>
        <taxon>Anguinidae</taxon>
        <taxon>Anguininae</taxon>
        <taxon>Ditylenchus</taxon>
    </lineage>
</organism>
<feature type="region of interest" description="Disordered" evidence="1">
    <location>
        <begin position="1"/>
        <end position="45"/>
    </location>
</feature>
<protein>
    <submittedName>
        <fullName evidence="3">Uncharacterized protein</fullName>
    </submittedName>
</protein>
<dbReference type="WBParaSite" id="jg21138">
    <property type="protein sequence ID" value="jg21138"/>
    <property type="gene ID" value="jg21138"/>
</dbReference>
<name>A0A915DN66_9BILA</name>
<proteinExistence type="predicted"/>
<evidence type="ECO:0000256" key="1">
    <source>
        <dbReference type="SAM" id="MobiDB-lite"/>
    </source>
</evidence>
<evidence type="ECO:0000313" key="3">
    <source>
        <dbReference type="WBParaSite" id="jg21138"/>
    </source>
</evidence>
<sequence>MNYQRSGPFWRALSSNKSVQPRRSPKNDRSKIGEDSLTAKPNDDVFKLVHNDPNGNEEDYQPTKYVAQSVTSSCPIPTVDIYCM</sequence>
<keyword evidence="2" id="KW-1185">Reference proteome</keyword>
<dbReference type="AlphaFoldDB" id="A0A915DN66"/>
<accession>A0A915DN66</accession>
<dbReference type="Proteomes" id="UP000887574">
    <property type="component" value="Unplaced"/>
</dbReference>